<gene>
    <name evidence="1" type="ORF">GCM10022224_077420</name>
</gene>
<keyword evidence="2" id="KW-1185">Reference proteome</keyword>
<dbReference type="Proteomes" id="UP001500902">
    <property type="component" value="Unassembled WGS sequence"/>
</dbReference>
<accession>A0ABP7D6K4</accession>
<protein>
    <submittedName>
        <fullName evidence="1">Uncharacterized protein</fullName>
    </submittedName>
</protein>
<sequence>MFPDWFDLRGPLTLDHPVRSSAPAVTARATFAASPKLVAGLVELIAEARKAAEYDQHTAE</sequence>
<name>A0ABP7D6K4_9ACTN</name>
<comment type="caution">
    <text evidence="1">The sequence shown here is derived from an EMBL/GenBank/DDBJ whole genome shotgun (WGS) entry which is preliminary data.</text>
</comment>
<evidence type="ECO:0000313" key="1">
    <source>
        <dbReference type="EMBL" id="GAA3700011.1"/>
    </source>
</evidence>
<reference evidence="2" key="1">
    <citation type="journal article" date="2019" name="Int. J. Syst. Evol. Microbiol.">
        <title>The Global Catalogue of Microorganisms (GCM) 10K type strain sequencing project: providing services to taxonomists for standard genome sequencing and annotation.</title>
        <authorList>
            <consortium name="The Broad Institute Genomics Platform"/>
            <consortium name="The Broad Institute Genome Sequencing Center for Infectious Disease"/>
            <person name="Wu L."/>
            <person name="Ma J."/>
        </authorList>
    </citation>
    <scope>NUCLEOTIDE SEQUENCE [LARGE SCALE GENOMIC DNA]</scope>
    <source>
        <strain evidence="2">JCM 16904</strain>
    </source>
</reference>
<evidence type="ECO:0000313" key="2">
    <source>
        <dbReference type="Proteomes" id="UP001500902"/>
    </source>
</evidence>
<organism evidence="1 2">
    <name type="scientific">Nonomuraea antimicrobica</name>
    <dbReference type="NCBI Taxonomy" id="561173"/>
    <lineage>
        <taxon>Bacteria</taxon>
        <taxon>Bacillati</taxon>
        <taxon>Actinomycetota</taxon>
        <taxon>Actinomycetes</taxon>
        <taxon>Streptosporangiales</taxon>
        <taxon>Streptosporangiaceae</taxon>
        <taxon>Nonomuraea</taxon>
    </lineage>
</organism>
<dbReference type="EMBL" id="BAAAZP010000162">
    <property type="protein sequence ID" value="GAA3700011.1"/>
    <property type="molecule type" value="Genomic_DNA"/>
</dbReference>
<proteinExistence type="predicted"/>